<dbReference type="InterPro" id="IPR027417">
    <property type="entry name" value="P-loop_NTPase"/>
</dbReference>
<evidence type="ECO:0000256" key="3">
    <source>
        <dbReference type="ARBA" id="ARBA00022777"/>
    </source>
</evidence>
<proteinExistence type="inferred from homology"/>
<reference evidence="5 6" key="1">
    <citation type="submission" date="2019-06" db="EMBL/GenBank/DDBJ databases">
        <authorList>
            <person name="Lee I."/>
            <person name="Jang G.I."/>
            <person name="Hwang C.Y."/>
        </authorList>
    </citation>
    <scope>NUCLEOTIDE SEQUENCE [LARGE SCALE GENOMIC DNA]</scope>
    <source>
        <strain evidence="5 6">PAMC 28131</strain>
    </source>
</reference>
<name>A0A501XNK3_9SPHN</name>
<dbReference type="PANTHER" id="PTHR34383:SF3">
    <property type="entry name" value="POLYPHOSPHATE:AMP PHOSPHOTRANSFERASE"/>
    <property type="match status" value="1"/>
</dbReference>
<keyword evidence="6" id="KW-1185">Reference proteome</keyword>
<comment type="similarity">
    <text evidence="1">Belongs to the polyphosphate kinase 2 (PPK2) family. Class I subfamily.</text>
</comment>
<dbReference type="Gene3D" id="3.40.50.300">
    <property type="entry name" value="P-loop containing nucleotide triphosphate hydrolases"/>
    <property type="match status" value="1"/>
</dbReference>
<dbReference type="OrthoDB" id="9775224at2"/>
<keyword evidence="3 5" id="KW-0418">Kinase</keyword>
<comment type="caution">
    <text evidence="5">The sequence shown here is derived from an EMBL/GenBank/DDBJ whole genome shotgun (WGS) entry which is preliminary data.</text>
</comment>
<organism evidence="5 6">
    <name type="scientific">Sandaracinobacter neustonicus</name>
    <dbReference type="NCBI Taxonomy" id="1715348"/>
    <lineage>
        <taxon>Bacteria</taxon>
        <taxon>Pseudomonadati</taxon>
        <taxon>Pseudomonadota</taxon>
        <taxon>Alphaproteobacteria</taxon>
        <taxon>Sphingomonadales</taxon>
        <taxon>Sphingosinicellaceae</taxon>
        <taxon>Sandaracinobacter</taxon>
    </lineage>
</organism>
<dbReference type="InterPro" id="IPR016898">
    <property type="entry name" value="Polyphosphate_phosphotransfera"/>
</dbReference>
<dbReference type="EMBL" id="VFSU01000019">
    <property type="protein sequence ID" value="TPE62228.1"/>
    <property type="molecule type" value="Genomic_DNA"/>
</dbReference>
<keyword evidence="2" id="KW-0808">Transferase</keyword>
<evidence type="ECO:0000256" key="2">
    <source>
        <dbReference type="ARBA" id="ARBA00022679"/>
    </source>
</evidence>
<dbReference type="PIRSF" id="PIRSF028756">
    <property type="entry name" value="PPK2_prd"/>
    <property type="match status" value="1"/>
</dbReference>
<dbReference type="PANTHER" id="PTHR34383">
    <property type="entry name" value="POLYPHOSPHATE:AMP PHOSPHOTRANSFERASE-RELATED"/>
    <property type="match status" value="1"/>
</dbReference>
<protein>
    <submittedName>
        <fullName evidence="5">Polyphosphate kinase</fullName>
    </submittedName>
</protein>
<gene>
    <name evidence="5" type="ORF">FJQ54_06775</name>
</gene>
<evidence type="ECO:0000313" key="5">
    <source>
        <dbReference type="EMBL" id="TPE62228.1"/>
    </source>
</evidence>
<accession>A0A501XNK3</accession>
<dbReference type="RefSeq" id="WP_140927653.1">
    <property type="nucleotide sequence ID" value="NZ_VFSU01000019.1"/>
</dbReference>
<feature type="domain" description="Polyphosphate kinase-2-related" evidence="4">
    <location>
        <begin position="14"/>
        <end position="233"/>
    </location>
</feature>
<dbReference type="SUPFAM" id="SSF52540">
    <property type="entry name" value="P-loop containing nucleoside triphosphate hydrolases"/>
    <property type="match status" value="1"/>
</dbReference>
<dbReference type="Proteomes" id="UP000319897">
    <property type="component" value="Unassembled WGS sequence"/>
</dbReference>
<dbReference type="Pfam" id="PF03976">
    <property type="entry name" value="PPK2"/>
    <property type="match status" value="1"/>
</dbReference>
<evidence type="ECO:0000259" key="4">
    <source>
        <dbReference type="Pfam" id="PF03976"/>
    </source>
</evidence>
<evidence type="ECO:0000256" key="1">
    <source>
        <dbReference type="ARBA" id="ARBA00009924"/>
    </source>
</evidence>
<evidence type="ECO:0000313" key="6">
    <source>
        <dbReference type="Proteomes" id="UP000319897"/>
    </source>
</evidence>
<dbReference type="InterPro" id="IPR022488">
    <property type="entry name" value="PPK2-related"/>
</dbReference>
<dbReference type="AlphaFoldDB" id="A0A501XNK3"/>
<sequence length="265" mass="30785">MAKGRLDKVEHRRSPDDYAEIEKKLQLRLLEILIAYHRQQRAAIILLEGWDAAGKGGLIKRLTAEMDPRFLKVVPVAAPDEHERKQHYLTRFWAHLPEKGNWTVFDRSWYGRVAVERVEGFASAEDWGRAYGEINAFESTLVTYGTRIVKLFLHISQDEQDERLIDRLERPWKRWKVTAEDFRNRAQRRAYVDAYEEMFERTDTEHARWHIIGANHKKAARIEGLRIIADALADGVDLTDPPLTVEMKKLAERELGCTLEPAEGG</sequence>
<dbReference type="GO" id="GO:0008976">
    <property type="term" value="F:polyphosphate kinase activity"/>
    <property type="evidence" value="ECO:0007669"/>
    <property type="project" value="InterPro"/>
</dbReference>